<dbReference type="PANTHER" id="PTHR30348:SF4">
    <property type="entry name" value="DUF72 DOMAIN-CONTAINING PROTEIN"/>
    <property type="match status" value="1"/>
</dbReference>
<dbReference type="Gene3D" id="3.20.20.410">
    <property type="entry name" value="Protein of unknown function UPF0759"/>
    <property type="match status" value="1"/>
</dbReference>
<comment type="caution">
    <text evidence="1">The sequence shown here is derived from an EMBL/GenBank/DDBJ whole genome shotgun (WGS) entry which is preliminary data.</text>
</comment>
<dbReference type="PANTHER" id="PTHR30348">
    <property type="entry name" value="UNCHARACTERIZED PROTEIN YECE"/>
    <property type="match status" value="1"/>
</dbReference>
<proteinExistence type="predicted"/>
<protein>
    <recommendedName>
        <fullName evidence="3">DUF72 domain-containing protein</fullName>
    </recommendedName>
</protein>
<evidence type="ECO:0000313" key="1">
    <source>
        <dbReference type="EMBL" id="KDR37662.1"/>
    </source>
</evidence>
<dbReference type="InterPro" id="IPR002763">
    <property type="entry name" value="DUF72"/>
</dbReference>
<name>A0A069PB33_9BURK</name>
<dbReference type="RefSeq" id="WP_035943320.1">
    <property type="nucleotide sequence ID" value="NZ_CADFFX010000042.1"/>
</dbReference>
<dbReference type="EMBL" id="JFHC01000168">
    <property type="protein sequence ID" value="KDR37662.1"/>
    <property type="molecule type" value="Genomic_DNA"/>
</dbReference>
<dbReference type="SUPFAM" id="SSF117396">
    <property type="entry name" value="TM1631-like"/>
    <property type="match status" value="1"/>
</dbReference>
<accession>A0A069PB33</accession>
<dbReference type="Pfam" id="PF01904">
    <property type="entry name" value="DUF72"/>
    <property type="match status" value="1"/>
</dbReference>
<sequence>MVRIGISGWRYDGWRRVFYPPRLPQVRELEFASREVNTIEINGSHYLLQSLESYRKWYDATPSGFVFAVKGPRYLTHMLRFRDESARSAIANFFASGVLALGEKLGPFLWQFPATYSFQPDRFDAFLAFLPRTLNEAASLSRHHDSRVKTPWFDVSGRGRLRHAIEIRHSSFCTAEFARLLRKYRTALVVSDSVAGWPHLEDVTADFVYLRLHGTETLYGGSYSEDALAHWASRIQMWAAGGQPDDAALISKVQPARRSSRDVFCYFDNDKKVQAPFDARRLMKLVDARAEERPPT</sequence>
<dbReference type="InterPro" id="IPR036520">
    <property type="entry name" value="UPF0759_sf"/>
</dbReference>
<gene>
    <name evidence="1" type="ORF">BG61_09470</name>
</gene>
<dbReference type="AlphaFoldDB" id="A0A069PB33"/>
<evidence type="ECO:0000313" key="2">
    <source>
        <dbReference type="Proteomes" id="UP000027466"/>
    </source>
</evidence>
<keyword evidence="2" id="KW-1185">Reference proteome</keyword>
<organism evidence="1 2">
    <name type="scientific">Caballeronia glathei</name>
    <dbReference type="NCBI Taxonomy" id="60547"/>
    <lineage>
        <taxon>Bacteria</taxon>
        <taxon>Pseudomonadati</taxon>
        <taxon>Pseudomonadota</taxon>
        <taxon>Betaproteobacteria</taxon>
        <taxon>Burkholderiales</taxon>
        <taxon>Burkholderiaceae</taxon>
        <taxon>Caballeronia</taxon>
    </lineage>
</organism>
<dbReference type="Proteomes" id="UP000027466">
    <property type="component" value="Unassembled WGS sequence"/>
</dbReference>
<reference evidence="1 2" key="1">
    <citation type="submission" date="2014-03" db="EMBL/GenBank/DDBJ databases">
        <title>Draft Genome Sequences of Four Burkholderia Strains.</title>
        <authorList>
            <person name="Liu X.Y."/>
            <person name="Li C.X."/>
            <person name="Xu J.H."/>
        </authorList>
    </citation>
    <scope>NUCLEOTIDE SEQUENCE [LARGE SCALE GENOMIC DNA]</scope>
    <source>
        <strain evidence="1 2">DSM 50014</strain>
    </source>
</reference>
<evidence type="ECO:0008006" key="3">
    <source>
        <dbReference type="Google" id="ProtNLM"/>
    </source>
</evidence>